<dbReference type="Gene3D" id="2.70.160.11">
    <property type="entry name" value="Hnrnp arginine n-methyltransferase1"/>
    <property type="match status" value="2"/>
</dbReference>
<dbReference type="EMBL" id="CP111014">
    <property type="protein sequence ID" value="WAR00082.1"/>
    <property type="molecule type" value="Genomic_DNA"/>
</dbReference>
<dbReference type="InterPro" id="IPR019734">
    <property type="entry name" value="TPR_rpt"/>
</dbReference>
<dbReference type="Pfam" id="PF06325">
    <property type="entry name" value="PrmA"/>
    <property type="match status" value="1"/>
</dbReference>
<dbReference type="PANTHER" id="PTHR11006:SF60">
    <property type="entry name" value="PROTEIN ARGININE N-METHYLTRANSFERASE 9"/>
    <property type="match status" value="1"/>
</dbReference>
<organism evidence="7 8">
    <name type="scientific">Mya arenaria</name>
    <name type="common">Soft-shell clam</name>
    <dbReference type="NCBI Taxonomy" id="6604"/>
    <lineage>
        <taxon>Eukaryota</taxon>
        <taxon>Metazoa</taxon>
        <taxon>Spiralia</taxon>
        <taxon>Lophotrochozoa</taxon>
        <taxon>Mollusca</taxon>
        <taxon>Bivalvia</taxon>
        <taxon>Autobranchia</taxon>
        <taxon>Heteroconchia</taxon>
        <taxon>Euheterodonta</taxon>
        <taxon>Imparidentia</taxon>
        <taxon>Neoheterodontei</taxon>
        <taxon>Myida</taxon>
        <taxon>Myoidea</taxon>
        <taxon>Myidae</taxon>
        <taxon>Mya</taxon>
    </lineage>
</organism>
<dbReference type="InterPro" id="IPR055135">
    <property type="entry name" value="PRMT_dom"/>
</dbReference>
<evidence type="ECO:0000256" key="1">
    <source>
        <dbReference type="ARBA" id="ARBA00022603"/>
    </source>
</evidence>
<keyword evidence="3" id="KW-0949">S-adenosyl-L-methionine</keyword>
<reference evidence="7" key="1">
    <citation type="submission" date="2022-11" db="EMBL/GenBank/DDBJ databases">
        <title>Centuries of genome instability and evolution in soft-shell clam transmissible cancer (bioRxiv).</title>
        <authorList>
            <person name="Hart S.F.M."/>
            <person name="Yonemitsu M.A."/>
            <person name="Giersch R.M."/>
            <person name="Beal B.F."/>
            <person name="Arriagada G."/>
            <person name="Davis B.W."/>
            <person name="Ostrander E.A."/>
            <person name="Goff S.P."/>
            <person name="Metzger M.J."/>
        </authorList>
    </citation>
    <scope>NUCLEOTIDE SEQUENCE</scope>
    <source>
        <strain evidence="7">MELC-2E11</strain>
        <tissue evidence="7">Siphon/mantle</tissue>
    </source>
</reference>
<dbReference type="InterPro" id="IPR029063">
    <property type="entry name" value="SAM-dependent_MTases_sf"/>
</dbReference>
<evidence type="ECO:0000259" key="6">
    <source>
        <dbReference type="Pfam" id="PF22528"/>
    </source>
</evidence>
<dbReference type="PROSITE" id="PS50005">
    <property type="entry name" value="TPR"/>
    <property type="match status" value="1"/>
</dbReference>
<keyword evidence="4" id="KW-0802">TPR repeat</keyword>
<name>A0ABY7DQV2_MYAAR</name>
<feature type="region of interest" description="Disordered" evidence="5">
    <location>
        <begin position="397"/>
        <end position="420"/>
    </location>
</feature>
<dbReference type="InterPro" id="IPR025799">
    <property type="entry name" value="Arg_MeTrfase"/>
</dbReference>
<dbReference type="InterPro" id="IPR011990">
    <property type="entry name" value="TPR-like_helical_dom_sf"/>
</dbReference>
<dbReference type="CDD" id="cd02440">
    <property type="entry name" value="AdoMet_MTases"/>
    <property type="match status" value="1"/>
</dbReference>
<keyword evidence="8" id="KW-1185">Reference proteome</keyword>
<gene>
    <name evidence="7" type="ORF">MAR_024454</name>
</gene>
<feature type="repeat" description="TPR" evidence="4">
    <location>
        <begin position="84"/>
        <end position="117"/>
    </location>
</feature>
<evidence type="ECO:0000256" key="5">
    <source>
        <dbReference type="SAM" id="MobiDB-lite"/>
    </source>
</evidence>
<dbReference type="SUPFAM" id="SSF48452">
    <property type="entry name" value="TPR-like"/>
    <property type="match status" value="1"/>
</dbReference>
<evidence type="ECO:0000256" key="4">
    <source>
        <dbReference type="PROSITE-ProRule" id="PRU00339"/>
    </source>
</evidence>
<dbReference type="Pfam" id="PF22528">
    <property type="entry name" value="PRMT_C"/>
    <property type="match status" value="1"/>
</dbReference>
<keyword evidence="2" id="KW-0808">Transferase</keyword>
<evidence type="ECO:0000256" key="2">
    <source>
        <dbReference type="ARBA" id="ARBA00022679"/>
    </source>
</evidence>
<dbReference type="Proteomes" id="UP001164746">
    <property type="component" value="Chromosome 3"/>
</dbReference>
<dbReference type="Gene3D" id="3.40.50.150">
    <property type="entry name" value="Vaccinia Virus protein VP39"/>
    <property type="match status" value="2"/>
</dbReference>
<sequence>MSNVAKIAQISLCNARHCLETKNYGRAFSNYLLFLKLKSDESHSVFTEFALASKEWFEQLEEERRFEDLFKSYDQACVLFPNHEVVYNNIGAQLFRLGYVQEAAAYIRKSLLISPDYLAARDNLENICSHLVERWHFAMLNDRKRNKSYRFAIHKAIKSGYNSVLDIGTGTGILSLMCSSAGAHHITACDSSQAMIDVARDVLLANGAQNKVHLLHKHSTALQLPTDIPERLLYPVLQHIDLGCVNLVCSTGRVGEEPYTTENLANICGGYKILTNISELLRVSFCNLCDLESLHKGKDWICELFLRRQGRLDALAVWFDLHLDDTITIGTGADSQSCWEQAIYPVSAVHLTGDPDHENYHVRKKDKLVTKFHFEQDCLRLTKCDLVLSQPQNVVTKPTAGTSASADNSSCHGDTETGSGVSVRECSMNNLPFRKRKKLEFVTETSEIEYVNDIHLNKQYCHVLEKFVSDSEKKDISLLYITPRLSFLGIQAVKMGFKSVTMVTIEEHFPIIQQVAGVNGCEKGSVCLAELSALQELEMQADLVVCDLVDPCGAFRQQALEDLIFHKITSLAPSGKVLPVEVKIHGLFIESEELENLSHVTGNDKTLDFRIAEFINVFQMQNHLNIDLTTLNYTKLTDVTELLSIDLASITVETGPEVLDLNVERSTEVIASGKVTALVYWFEMRLDKDTVVNTLDARCHWKQAGIMIKDDLVVGHSQTLVAKVVLQNSCLDVKIIKPEHTNGH</sequence>
<feature type="domain" description="Protein arginine N-methyltransferase" evidence="6">
    <location>
        <begin position="636"/>
        <end position="729"/>
    </location>
</feature>
<evidence type="ECO:0000313" key="8">
    <source>
        <dbReference type="Proteomes" id="UP001164746"/>
    </source>
</evidence>
<keyword evidence="1" id="KW-0489">Methyltransferase</keyword>
<dbReference type="PANTHER" id="PTHR11006">
    <property type="entry name" value="PROTEIN ARGININE N-METHYLTRANSFERASE"/>
    <property type="match status" value="1"/>
</dbReference>
<dbReference type="Gene3D" id="1.25.40.10">
    <property type="entry name" value="Tetratricopeptide repeat domain"/>
    <property type="match status" value="1"/>
</dbReference>
<proteinExistence type="predicted"/>
<evidence type="ECO:0000313" key="7">
    <source>
        <dbReference type="EMBL" id="WAR00082.1"/>
    </source>
</evidence>
<evidence type="ECO:0000256" key="3">
    <source>
        <dbReference type="ARBA" id="ARBA00022691"/>
    </source>
</evidence>
<dbReference type="SUPFAM" id="SSF53335">
    <property type="entry name" value="S-adenosyl-L-methionine-dependent methyltransferases"/>
    <property type="match status" value="2"/>
</dbReference>
<accession>A0ABY7DQV2</accession>
<protein>
    <submittedName>
        <fullName evidence="7">ANM9-like protein</fullName>
    </submittedName>
</protein>